<protein>
    <recommendedName>
        <fullName evidence="6">O-antigen ligase-related domain-containing protein</fullName>
    </recommendedName>
</protein>
<keyword evidence="4 5" id="KW-0472">Membrane</keyword>
<evidence type="ECO:0000256" key="2">
    <source>
        <dbReference type="ARBA" id="ARBA00022692"/>
    </source>
</evidence>
<dbReference type="InterPro" id="IPR007016">
    <property type="entry name" value="O-antigen_ligase-rel_domated"/>
</dbReference>
<keyword evidence="3 5" id="KW-1133">Transmembrane helix</keyword>
<dbReference type="STRING" id="1818881.A3196_04295"/>
<comment type="subcellular location">
    <subcellularLocation>
        <location evidence="1">Membrane</location>
        <topology evidence="1">Multi-pass membrane protein</topology>
    </subcellularLocation>
</comment>
<evidence type="ECO:0000259" key="6">
    <source>
        <dbReference type="Pfam" id="PF04932"/>
    </source>
</evidence>
<dbReference type="GO" id="GO:0016020">
    <property type="term" value="C:membrane"/>
    <property type="evidence" value="ECO:0007669"/>
    <property type="project" value="UniProtKB-SubCell"/>
</dbReference>
<dbReference type="PANTHER" id="PTHR37422">
    <property type="entry name" value="TEICHURONIC ACID BIOSYNTHESIS PROTEIN TUAE"/>
    <property type="match status" value="1"/>
</dbReference>
<sequence length="411" mass="46054">MLLYIFLFLIAADYAGLGTFVPAFKALPFTLVISTLLFLYLISKNKISELFQYKTVIYTFIFVLLTAFAGIHGLIKNYAIEPLKVQIGYFIFMFICIYLVTNLKQFRLFTLVFTLVHAALVVLNLDKVGGERVGFYIGGFFLGDGNDFGWSQNVAFPLAIHLAFTTKNTLFKYGYVALALIILIGIVGTQSRGASLALAAGMLYYLSFISNKRVAGFILIGIIGIGVIAFSPTSYFSRMGTIVDYQEDSSAMGRLKAWRTATEMAIDNPILGVGAGSFNSAYGRFYKKPDDPARWISTHSVYFKVLAEYGFPGIIIYILSILHNLKINRETQKLIAENQQRLEITPFWPQALNWATISWAVCAMFLTGYVYPHLFLLMGLTIAVHRIVVKELENSAEPTEEESAPARPRYF</sequence>
<feature type="transmembrane region" description="Helical" evidence="5">
    <location>
        <begin position="87"/>
        <end position="103"/>
    </location>
</feature>
<organism evidence="7 8">
    <name type="scientific">Candidatus Thiodiazotropha endoloripes</name>
    <dbReference type="NCBI Taxonomy" id="1818881"/>
    <lineage>
        <taxon>Bacteria</taxon>
        <taxon>Pseudomonadati</taxon>
        <taxon>Pseudomonadota</taxon>
        <taxon>Gammaproteobacteria</taxon>
        <taxon>Chromatiales</taxon>
        <taxon>Sedimenticolaceae</taxon>
        <taxon>Candidatus Thiodiazotropha</taxon>
    </lineage>
</organism>
<dbReference type="PANTHER" id="PTHR37422:SF13">
    <property type="entry name" value="LIPOPOLYSACCHARIDE BIOSYNTHESIS PROTEIN PA4999-RELATED"/>
    <property type="match status" value="1"/>
</dbReference>
<dbReference type="Proteomes" id="UP000094849">
    <property type="component" value="Unassembled WGS sequence"/>
</dbReference>
<evidence type="ECO:0000256" key="4">
    <source>
        <dbReference type="ARBA" id="ARBA00023136"/>
    </source>
</evidence>
<keyword evidence="2 5" id="KW-0812">Transmembrane</keyword>
<dbReference type="AlphaFoldDB" id="A0A1E2UMU1"/>
<gene>
    <name evidence="7" type="ORF">A3196_04295</name>
</gene>
<dbReference type="EMBL" id="LVJZ01000003">
    <property type="protein sequence ID" value="ODB96050.1"/>
    <property type="molecule type" value="Genomic_DNA"/>
</dbReference>
<name>A0A1E2UMU1_9GAMM</name>
<dbReference type="InterPro" id="IPR051533">
    <property type="entry name" value="WaaL-like"/>
</dbReference>
<feature type="transmembrane region" description="Helical" evidence="5">
    <location>
        <begin position="108"/>
        <end position="125"/>
    </location>
</feature>
<dbReference type="OrthoDB" id="9772644at2"/>
<proteinExistence type="predicted"/>
<evidence type="ECO:0000256" key="5">
    <source>
        <dbReference type="SAM" id="Phobius"/>
    </source>
</evidence>
<keyword evidence="8" id="KW-1185">Reference proteome</keyword>
<feature type="domain" description="O-antigen ligase-related" evidence="6">
    <location>
        <begin position="178"/>
        <end position="318"/>
    </location>
</feature>
<comment type="caution">
    <text evidence="7">The sequence shown here is derived from an EMBL/GenBank/DDBJ whole genome shotgun (WGS) entry which is preliminary data.</text>
</comment>
<reference evidence="7 8" key="1">
    <citation type="submission" date="2016-03" db="EMBL/GenBank/DDBJ databases">
        <title>Chemosynthetic sulphur-oxidizing symbionts of marine invertebrate animals are capable of nitrogen fixation.</title>
        <authorList>
            <person name="Petersen J.M."/>
            <person name="Kemper A."/>
            <person name="Gruber-Vodicka H."/>
            <person name="Cardini U."/>
            <person name="Geest Mvander."/>
            <person name="Kleiner M."/>
            <person name="Bulgheresi S."/>
            <person name="Fussmann M."/>
            <person name="Herbold C."/>
            <person name="Seah B.K.B."/>
            <person name="Antony C.Paul."/>
            <person name="Liu D."/>
            <person name="Belitz A."/>
            <person name="Weber M."/>
        </authorList>
    </citation>
    <scope>NUCLEOTIDE SEQUENCE [LARGE SCALE GENOMIC DNA]</scope>
    <source>
        <strain evidence="7">G_D</strain>
    </source>
</reference>
<evidence type="ECO:0000313" key="7">
    <source>
        <dbReference type="EMBL" id="ODB96050.1"/>
    </source>
</evidence>
<feature type="transmembrane region" description="Helical" evidence="5">
    <location>
        <begin position="301"/>
        <end position="322"/>
    </location>
</feature>
<feature type="transmembrane region" description="Helical" evidence="5">
    <location>
        <begin position="213"/>
        <end position="231"/>
    </location>
</feature>
<evidence type="ECO:0000256" key="3">
    <source>
        <dbReference type="ARBA" id="ARBA00022989"/>
    </source>
</evidence>
<feature type="transmembrane region" description="Helical" evidence="5">
    <location>
        <begin position="351"/>
        <end position="371"/>
    </location>
</feature>
<evidence type="ECO:0000256" key="1">
    <source>
        <dbReference type="ARBA" id="ARBA00004141"/>
    </source>
</evidence>
<evidence type="ECO:0000313" key="8">
    <source>
        <dbReference type="Proteomes" id="UP000094849"/>
    </source>
</evidence>
<feature type="transmembrane region" description="Helical" evidence="5">
    <location>
        <begin position="55"/>
        <end position="75"/>
    </location>
</feature>
<dbReference type="RefSeq" id="WP_069003184.1">
    <property type="nucleotide sequence ID" value="NZ_LVJW01000006.1"/>
</dbReference>
<dbReference type="Pfam" id="PF04932">
    <property type="entry name" value="Wzy_C"/>
    <property type="match status" value="1"/>
</dbReference>
<accession>A0A1E2UMU1</accession>
<feature type="transmembrane region" description="Helical" evidence="5">
    <location>
        <begin position="173"/>
        <end position="206"/>
    </location>
</feature>
<feature type="transmembrane region" description="Helical" evidence="5">
    <location>
        <begin position="25"/>
        <end position="43"/>
    </location>
</feature>